<sequence>MPMPPARPVYHPAGHDAALRAVLEDLRAGRWVSTRTLLAETSDWTVWTQRTQILAAAVAGSDVLAAWRAEEPHSVVLTVLHARVAVERALRAHRSTHQRTAELWREAAAACRHASQAAPEDPVPWIGLLALAQLDEGRRREEHRAPAPEPMLFDGPWQLLAQADKRDPGNREAYHRMLQFAYRHRPGASMTAAVNFVQWAASSAPAGSALHVLPLYARVERYRREGGQERALDLHWISEEATRGALRALRLWFDHAAPDARSLLDLNHLAHALWGAHQFHDALRVFDALDPYFTVVPWSYRGTSPGSAEAAAGLFAQARDRCRAAVGRRALGGGGRDGS</sequence>
<evidence type="ECO:0000313" key="1">
    <source>
        <dbReference type="EMBL" id="MDI3384965.1"/>
    </source>
</evidence>
<evidence type="ECO:0000313" key="2">
    <source>
        <dbReference type="Proteomes" id="UP001224661"/>
    </source>
</evidence>
<protein>
    <recommendedName>
        <fullName evidence="3">Tetratricopeptide repeat protein</fullName>
    </recommendedName>
</protein>
<comment type="caution">
    <text evidence="1">The sequence shown here is derived from an EMBL/GenBank/DDBJ whole genome shotgun (WGS) entry which is preliminary data.</text>
</comment>
<proteinExistence type="predicted"/>
<evidence type="ECO:0008006" key="3">
    <source>
        <dbReference type="Google" id="ProtNLM"/>
    </source>
</evidence>
<dbReference type="EMBL" id="JASCIR010000001">
    <property type="protein sequence ID" value="MDI3384965.1"/>
    <property type="molecule type" value="Genomic_DNA"/>
</dbReference>
<reference evidence="1 2" key="1">
    <citation type="submission" date="2023-05" db="EMBL/GenBank/DDBJ databases">
        <title>Draft genome sequence of Streptomyces sp. B-S-A8 isolated from a cave soil in Thailand.</title>
        <authorList>
            <person name="Chamroensaksri N."/>
            <person name="Muangham S."/>
        </authorList>
    </citation>
    <scope>NUCLEOTIDE SEQUENCE [LARGE SCALE GENOMIC DNA]</scope>
    <source>
        <strain evidence="1 2">B-S-A8</strain>
    </source>
</reference>
<gene>
    <name evidence="1" type="ORF">QIS99_01860</name>
</gene>
<organism evidence="1 2">
    <name type="scientific">Streptomyces solicavernae</name>
    <dbReference type="NCBI Taxonomy" id="3043614"/>
    <lineage>
        <taxon>Bacteria</taxon>
        <taxon>Bacillati</taxon>
        <taxon>Actinomycetota</taxon>
        <taxon>Actinomycetes</taxon>
        <taxon>Kitasatosporales</taxon>
        <taxon>Streptomycetaceae</taxon>
        <taxon>Streptomyces</taxon>
    </lineage>
</organism>
<dbReference type="Proteomes" id="UP001224661">
    <property type="component" value="Unassembled WGS sequence"/>
</dbReference>
<keyword evidence="2" id="KW-1185">Reference proteome</keyword>
<accession>A0ABT6RKL7</accession>
<name>A0ABT6RKL7_9ACTN</name>
<dbReference type="RefSeq" id="WP_282509633.1">
    <property type="nucleotide sequence ID" value="NZ_JASCIR010000001.1"/>
</dbReference>